<dbReference type="InterPro" id="IPR006015">
    <property type="entry name" value="Universal_stress_UspA"/>
</dbReference>
<sequence>MKIILGFDDSPHAQAALEWIRQQSWPAATRIVVVSAVRAPVTAYAEVYAPAVPYPTELVEELTRHHEELTMRAEGELRDAGFATSARVLQGDPREVLVDIARSEGAHMLVVGSHGRTGLAKLVLGSVASHVVAHAPCTVVVVKQRLH</sequence>
<accession>A0A933SCY5</accession>
<dbReference type="AlphaFoldDB" id="A0A933SCY5"/>
<organism evidence="3 4">
    <name type="scientific">Eiseniibacteriota bacterium</name>
    <dbReference type="NCBI Taxonomy" id="2212470"/>
    <lineage>
        <taxon>Bacteria</taxon>
        <taxon>Candidatus Eiseniibacteriota</taxon>
    </lineage>
</organism>
<comment type="caution">
    <text evidence="3">The sequence shown here is derived from an EMBL/GenBank/DDBJ whole genome shotgun (WGS) entry which is preliminary data.</text>
</comment>
<dbReference type="CDD" id="cd23659">
    <property type="entry name" value="USP_At3g01520-like"/>
    <property type="match status" value="1"/>
</dbReference>
<dbReference type="InterPro" id="IPR014729">
    <property type="entry name" value="Rossmann-like_a/b/a_fold"/>
</dbReference>
<dbReference type="Pfam" id="PF00582">
    <property type="entry name" value="Usp"/>
    <property type="match status" value="1"/>
</dbReference>
<dbReference type="PANTHER" id="PTHR31964">
    <property type="entry name" value="ADENINE NUCLEOTIDE ALPHA HYDROLASES-LIKE SUPERFAMILY PROTEIN"/>
    <property type="match status" value="1"/>
</dbReference>
<evidence type="ECO:0000256" key="1">
    <source>
        <dbReference type="ARBA" id="ARBA00008791"/>
    </source>
</evidence>
<dbReference type="Proteomes" id="UP000696931">
    <property type="component" value="Unassembled WGS sequence"/>
</dbReference>
<proteinExistence type="inferred from homology"/>
<feature type="domain" description="UspA" evidence="2">
    <location>
        <begin position="2"/>
        <end position="143"/>
    </location>
</feature>
<name>A0A933SCY5_UNCEI</name>
<dbReference type="PANTHER" id="PTHR31964:SF113">
    <property type="entry name" value="USPA DOMAIN-CONTAINING PROTEIN"/>
    <property type="match status" value="1"/>
</dbReference>
<dbReference type="PRINTS" id="PR01438">
    <property type="entry name" value="UNVRSLSTRESS"/>
</dbReference>
<comment type="similarity">
    <text evidence="1">Belongs to the universal stress protein A family.</text>
</comment>
<gene>
    <name evidence="3" type="ORF">HZA61_12245</name>
</gene>
<protein>
    <submittedName>
        <fullName evidence="3">Universal stress protein</fullName>
    </submittedName>
</protein>
<evidence type="ECO:0000313" key="4">
    <source>
        <dbReference type="Proteomes" id="UP000696931"/>
    </source>
</evidence>
<dbReference type="SUPFAM" id="SSF52402">
    <property type="entry name" value="Adenine nucleotide alpha hydrolases-like"/>
    <property type="match status" value="1"/>
</dbReference>
<evidence type="ECO:0000259" key="2">
    <source>
        <dbReference type="Pfam" id="PF00582"/>
    </source>
</evidence>
<dbReference type="EMBL" id="JACRIW010000087">
    <property type="protein sequence ID" value="MBI5170251.1"/>
    <property type="molecule type" value="Genomic_DNA"/>
</dbReference>
<dbReference type="Gene3D" id="3.40.50.620">
    <property type="entry name" value="HUPs"/>
    <property type="match status" value="1"/>
</dbReference>
<reference evidence="3" key="1">
    <citation type="submission" date="2020-07" db="EMBL/GenBank/DDBJ databases">
        <title>Huge and variable diversity of episymbiotic CPR bacteria and DPANN archaea in groundwater ecosystems.</title>
        <authorList>
            <person name="He C.Y."/>
            <person name="Keren R."/>
            <person name="Whittaker M."/>
            <person name="Farag I.F."/>
            <person name="Doudna J."/>
            <person name="Cate J.H.D."/>
            <person name="Banfield J.F."/>
        </authorList>
    </citation>
    <scope>NUCLEOTIDE SEQUENCE</scope>
    <source>
        <strain evidence="3">NC_groundwater_1813_Pr3_B-0.1um_71_17</strain>
    </source>
</reference>
<evidence type="ECO:0000313" key="3">
    <source>
        <dbReference type="EMBL" id="MBI5170251.1"/>
    </source>
</evidence>
<dbReference type="InterPro" id="IPR006016">
    <property type="entry name" value="UspA"/>
</dbReference>